<accession>A0ABT6R8H8</accession>
<dbReference type="InterPro" id="IPR014825">
    <property type="entry name" value="DNA_alkylation"/>
</dbReference>
<gene>
    <name evidence="1" type="ORF">QJ048_03725</name>
</gene>
<sequence>MKKTPPYLQPLQELFEENANKAIAEGQSAYMRNMFSYYGLKTPERRMIFKEFIIAQSLPSYEALPALIKWMWQQPQREWQYIAIELAAKMKKQWKEDFLELIEHCITTKSWWDSVDAIATEWAGNYFVLFPKQTQKVTARWNKSNNMWLQRVSMIFQLQYKLKTDEHLLFKHCKALTDSKEFFIQKGMGWALRQYARHNMKAVQKFVEETKVSNLTKREALKHA</sequence>
<dbReference type="EMBL" id="JASBRG010000002">
    <property type="protein sequence ID" value="MDI3318864.1"/>
    <property type="molecule type" value="Genomic_DNA"/>
</dbReference>
<dbReference type="CDD" id="cd07064">
    <property type="entry name" value="AlkD_like_1"/>
    <property type="match status" value="1"/>
</dbReference>
<reference evidence="1 2" key="1">
    <citation type="submission" date="2023-05" db="EMBL/GenBank/DDBJ databases">
        <title>Genome sequence of Pinibacter sp. MAH-24.</title>
        <authorList>
            <person name="Huq M.A."/>
        </authorList>
    </citation>
    <scope>NUCLEOTIDE SEQUENCE [LARGE SCALE GENOMIC DNA]</scope>
    <source>
        <strain evidence="1 2">MAH-24</strain>
    </source>
</reference>
<dbReference type="Proteomes" id="UP001226434">
    <property type="component" value="Unassembled WGS sequence"/>
</dbReference>
<dbReference type="InterPro" id="IPR016024">
    <property type="entry name" value="ARM-type_fold"/>
</dbReference>
<dbReference type="Gene3D" id="1.20.1660.10">
    <property type="entry name" value="Hypothetical protein (EF3068)"/>
    <property type="match status" value="1"/>
</dbReference>
<name>A0ABT6R8H8_9BACT</name>
<keyword evidence="2" id="KW-1185">Reference proteome</keyword>
<proteinExistence type="predicted"/>
<organism evidence="1 2">
    <name type="scientific">Pinibacter soli</name>
    <dbReference type="NCBI Taxonomy" id="3044211"/>
    <lineage>
        <taxon>Bacteria</taxon>
        <taxon>Pseudomonadati</taxon>
        <taxon>Bacteroidota</taxon>
        <taxon>Chitinophagia</taxon>
        <taxon>Chitinophagales</taxon>
        <taxon>Chitinophagaceae</taxon>
        <taxon>Pinibacter</taxon>
    </lineage>
</organism>
<evidence type="ECO:0000313" key="1">
    <source>
        <dbReference type="EMBL" id="MDI3318864.1"/>
    </source>
</evidence>
<dbReference type="SUPFAM" id="SSF48371">
    <property type="entry name" value="ARM repeat"/>
    <property type="match status" value="1"/>
</dbReference>
<evidence type="ECO:0000313" key="2">
    <source>
        <dbReference type="Proteomes" id="UP001226434"/>
    </source>
</evidence>
<dbReference type="Gene3D" id="1.25.40.290">
    <property type="entry name" value="ARM repeat domains"/>
    <property type="match status" value="1"/>
</dbReference>
<protein>
    <submittedName>
        <fullName evidence="1">DNA alkylation repair protein</fullName>
    </submittedName>
</protein>
<dbReference type="Pfam" id="PF08713">
    <property type="entry name" value="DNA_alkylation"/>
    <property type="match status" value="1"/>
</dbReference>
<comment type="caution">
    <text evidence="1">The sequence shown here is derived from an EMBL/GenBank/DDBJ whole genome shotgun (WGS) entry which is preliminary data.</text>
</comment>
<dbReference type="RefSeq" id="WP_282332985.1">
    <property type="nucleotide sequence ID" value="NZ_JASBRG010000002.1"/>
</dbReference>
<dbReference type="PANTHER" id="PTHR34070">
    <property type="entry name" value="ARMADILLO-TYPE FOLD"/>
    <property type="match status" value="1"/>
</dbReference>
<dbReference type="PANTHER" id="PTHR34070:SF1">
    <property type="entry name" value="DNA ALKYLATION REPAIR PROTEIN"/>
    <property type="match status" value="1"/>
</dbReference>